<dbReference type="PANTHER" id="PTHR42933">
    <property type="entry name" value="SLR6095 PROTEIN"/>
    <property type="match status" value="1"/>
</dbReference>
<dbReference type="GO" id="GO:0008170">
    <property type="term" value="F:N-methyltransferase activity"/>
    <property type="evidence" value="ECO:0007669"/>
    <property type="project" value="InterPro"/>
</dbReference>
<dbReference type="EMBL" id="CZBO01000001">
    <property type="protein sequence ID" value="CUP65003.1"/>
    <property type="molecule type" value="Genomic_DNA"/>
</dbReference>
<reference evidence="8 9" key="1">
    <citation type="submission" date="2015-09" db="EMBL/GenBank/DDBJ databases">
        <authorList>
            <consortium name="Pathogen Informatics"/>
        </authorList>
    </citation>
    <scope>NUCLEOTIDE SEQUENCE [LARGE SCALE GENOMIC DNA]</scope>
    <source>
        <strain evidence="8 9">2789STDY5834956</strain>
    </source>
</reference>
<evidence type="ECO:0000256" key="1">
    <source>
        <dbReference type="ARBA" id="ARBA00011900"/>
    </source>
</evidence>
<evidence type="ECO:0000256" key="2">
    <source>
        <dbReference type="ARBA" id="ARBA00022603"/>
    </source>
</evidence>
<dbReference type="GO" id="GO:0032259">
    <property type="term" value="P:methylation"/>
    <property type="evidence" value="ECO:0007669"/>
    <property type="project" value="UniProtKB-KW"/>
</dbReference>
<proteinExistence type="predicted"/>
<evidence type="ECO:0000256" key="4">
    <source>
        <dbReference type="ARBA" id="ARBA00022691"/>
    </source>
</evidence>
<organism evidence="8 9">
    <name type="scientific">Clostridium baratii</name>
    <dbReference type="NCBI Taxonomy" id="1561"/>
    <lineage>
        <taxon>Bacteria</taxon>
        <taxon>Bacillati</taxon>
        <taxon>Bacillota</taxon>
        <taxon>Clostridia</taxon>
        <taxon>Eubacteriales</taxon>
        <taxon>Clostridiaceae</taxon>
        <taxon>Clostridium</taxon>
    </lineage>
</organism>
<evidence type="ECO:0000313" key="9">
    <source>
        <dbReference type="Proteomes" id="UP000095563"/>
    </source>
</evidence>
<evidence type="ECO:0000256" key="3">
    <source>
        <dbReference type="ARBA" id="ARBA00022679"/>
    </source>
</evidence>
<sequence length="431" mass="50597">MEMINIEEYVNSYMDGLMSIFREYFNIDVARKVALELVFLKLIKNNAKNDILKISRNNFFNKLKGILEGSKEVQEVINDLFRMRDFDNDIMAKTLDYIEKFDEDIPKDKEFRTCINYLYKNVNLNINTTDNLNVLIRELLSNVNYKTIYDPTVGTGMMITEVCRNNKNSIIYGQDVDINLIKICKMLLIIEGRGKDTKNIYEGDIITSPLKVHKNELRTFDCIVNNLPFTIKDLEYNYAKENDDFNRFYKDISIKSGEDYKFITNIIKSLNEDGIAIIIEPLPIRFKKSININKSLLEDNLIHAVIFLPKKMMYGNKDNANLIIIKKDRKEEEILFVDVRDKGKVLNDITVLDEDTINEIVNVFNEFKEDKTISRLINKNDFLKEINNNNLEKYNEENDNIQKINLNDIRSSICNIKNELNKIKNELNKLY</sequence>
<protein>
    <recommendedName>
        <fullName evidence="1">site-specific DNA-methyltransferase (adenine-specific)</fullName>
        <ecNumber evidence="1">2.1.1.72</ecNumber>
    </recommendedName>
</protein>
<gene>
    <name evidence="8" type="ORF">ERS852568_00281</name>
</gene>
<dbReference type="RefSeq" id="WP_055206192.1">
    <property type="nucleotide sequence ID" value="NZ_CZBO01000001.1"/>
</dbReference>
<dbReference type="GO" id="GO:0009007">
    <property type="term" value="F:site-specific DNA-methyltransferase (adenine-specific) activity"/>
    <property type="evidence" value="ECO:0007669"/>
    <property type="project" value="UniProtKB-EC"/>
</dbReference>
<evidence type="ECO:0000313" key="8">
    <source>
        <dbReference type="EMBL" id="CUP65003.1"/>
    </source>
</evidence>
<dbReference type="InterPro" id="IPR003356">
    <property type="entry name" value="DNA_methylase_A-5"/>
</dbReference>
<comment type="catalytic activity">
    <reaction evidence="6">
        <text>a 2'-deoxyadenosine in DNA + S-adenosyl-L-methionine = an N(6)-methyl-2'-deoxyadenosine in DNA + S-adenosyl-L-homocysteine + H(+)</text>
        <dbReference type="Rhea" id="RHEA:15197"/>
        <dbReference type="Rhea" id="RHEA-COMP:12418"/>
        <dbReference type="Rhea" id="RHEA-COMP:12419"/>
        <dbReference type="ChEBI" id="CHEBI:15378"/>
        <dbReference type="ChEBI" id="CHEBI:57856"/>
        <dbReference type="ChEBI" id="CHEBI:59789"/>
        <dbReference type="ChEBI" id="CHEBI:90615"/>
        <dbReference type="ChEBI" id="CHEBI:90616"/>
        <dbReference type="EC" id="2.1.1.72"/>
    </reaction>
</comment>
<keyword evidence="4" id="KW-0949">S-adenosyl-L-methionine</keyword>
<dbReference type="GO" id="GO:0009307">
    <property type="term" value="P:DNA restriction-modification system"/>
    <property type="evidence" value="ECO:0007669"/>
    <property type="project" value="UniProtKB-KW"/>
</dbReference>
<dbReference type="InterPro" id="IPR029063">
    <property type="entry name" value="SAM-dependent_MTases_sf"/>
</dbReference>
<dbReference type="Gene3D" id="3.40.50.150">
    <property type="entry name" value="Vaccinia Virus protein VP39"/>
    <property type="match status" value="1"/>
</dbReference>
<accession>A0A174PVG5</accession>
<dbReference type="InterPro" id="IPR051537">
    <property type="entry name" value="DNA_Adenine_Mtase"/>
</dbReference>
<name>A0A174PVG5_9CLOT</name>
<dbReference type="EC" id="2.1.1.72" evidence="1"/>
<dbReference type="SUPFAM" id="SSF53335">
    <property type="entry name" value="S-adenosyl-L-methionine-dependent methyltransferases"/>
    <property type="match status" value="1"/>
</dbReference>
<keyword evidence="5" id="KW-0680">Restriction system</keyword>
<keyword evidence="2 8" id="KW-0489">Methyltransferase</keyword>
<dbReference type="Pfam" id="PF02384">
    <property type="entry name" value="N6_Mtase"/>
    <property type="match status" value="1"/>
</dbReference>
<dbReference type="PANTHER" id="PTHR42933:SF3">
    <property type="entry name" value="TYPE I RESTRICTION ENZYME MJAVIII METHYLASE SUBUNIT"/>
    <property type="match status" value="1"/>
</dbReference>
<dbReference type="GO" id="GO:0003677">
    <property type="term" value="F:DNA binding"/>
    <property type="evidence" value="ECO:0007669"/>
    <property type="project" value="InterPro"/>
</dbReference>
<evidence type="ECO:0000256" key="5">
    <source>
        <dbReference type="ARBA" id="ARBA00022747"/>
    </source>
</evidence>
<dbReference type="Proteomes" id="UP000095563">
    <property type="component" value="Unassembled WGS sequence"/>
</dbReference>
<dbReference type="AlphaFoldDB" id="A0A174PVG5"/>
<keyword evidence="3 8" id="KW-0808">Transferase</keyword>
<dbReference type="PRINTS" id="PR00507">
    <property type="entry name" value="N12N6MTFRASE"/>
</dbReference>
<feature type="domain" description="DNA methylase adenine-specific" evidence="7">
    <location>
        <begin position="131"/>
        <end position="398"/>
    </location>
</feature>
<evidence type="ECO:0000256" key="6">
    <source>
        <dbReference type="ARBA" id="ARBA00047942"/>
    </source>
</evidence>
<evidence type="ECO:0000259" key="7">
    <source>
        <dbReference type="Pfam" id="PF02384"/>
    </source>
</evidence>